<feature type="region of interest" description="Disordered" evidence="1">
    <location>
        <begin position="47"/>
        <end position="105"/>
    </location>
</feature>
<dbReference type="OrthoDB" id="580767at2"/>
<dbReference type="Pfam" id="PF25000">
    <property type="entry name" value="DUF7779"/>
    <property type="match status" value="1"/>
</dbReference>
<feature type="compositionally biased region" description="Basic and acidic residues" evidence="1">
    <location>
        <begin position="552"/>
        <end position="566"/>
    </location>
</feature>
<dbReference type="NCBIfam" id="NF041121">
    <property type="entry name" value="SAV_2336_NTERM"/>
    <property type="match status" value="1"/>
</dbReference>
<accession>A0A0N7F4Y7</accession>
<dbReference type="Proteomes" id="UP000063699">
    <property type="component" value="Chromosome"/>
</dbReference>
<evidence type="ECO:0000259" key="2">
    <source>
        <dbReference type="Pfam" id="PF00931"/>
    </source>
</evidence>
<dbReference type="EMBL" id="CP012752">
    <property type="protein sequence ID" value="ALG12743.1"/>
    <property type="molecule type" value="Genomic_DNA"/>
</dbReference>
<reference evidence="4 5" key="1">
    <citation type="submission" date="2015-07" db="EMBL/GenBank/DDBJ databases">
        <title>Genome sequencing of Kibdelosporangium phytohabitans.</title>
        <authorList>
            <person name="Qin S."/>
            <person name="Xing K."/>
        </authorList>
    </citation>
    <scope>NUCLEOTIDE SEQUENCE [LARGE SCALE GENOMIC DNA]</scope>
    <source>
        <strain evidence="4 5">KLBMP1111</strain>
    </source>
</reference>
<organism evidence="4 5">
    <name type="scientific">Kibdelosporangium phytohabitans</name>
    <dbReference type="NCBI Taxonomy" id="860235"/>
    <lineage>
        <taxon>Bacteria</taxon>
        <taxon>Bacillati</taxon>
        <taxon>Actinomycetota</taxon>
        <taxon>Actinomycetes</taxon>
        <taxon>Pseudonocardiales</taxon>
        <taxon>Pseudonocardiaceae</taxon>
        <taxon>Kibdelosporangium</taxon>
    </lineage>
</organism>
<dbReference type="InterPro" id="IPR011990">
    <property type="entry name" value="TPR-like_helical_dom_sf"/>
</dbReference>
<dbReference type="SUPFAM" id="SSF52540">
    <property type="entry name" value="P-loop containing nucleoside triphosphate hydrolases"/>
    <property type="match status" value="1"/>
</dbReference>
<dbReference type="Gene3D" id="1.25.40.10">
    <property type="entry name" value="Tetratricopeptide repeat domain"/>
    <property type="match status" value="3"/>
</dbReference>
<evidence type="ECO:0000313" key="4">
    <source>
        <dbReference type="EMBL" id="ALG12743.1"/>
    </source>
</evidence>
<feature type="region of interest" description="Disordered" evidence="1">
    <location>
        <begin position="1"/>
        <end position="27"/>
    </location>
</feature>
<dbReference type="NCBIfam" id="NF040586">
    <property type="entry name" value="FxSxx_TPR"/>
    <property type="match status" value="1"/>
</dbReference>
<proteinExistence type="predicted"/>
<name>A0A0N7F4Y7_9PSEU</name>
<keyword evidence="5" id="KW-1185">Reference proteome</keyword>
<dbReference type="InterPro" id="IPR056681">
    <property type="entry name" value="DUF7779"/>
</dbReference>
<feature type="domain" description="DUF7779" evidence="3">
    <location>
        <begin position="866"/>
        <end position="954"/>
    </location>
</feature>
<dbReference type="SUPFAM" id="SSF48452">
    <property type="entry name" value="TPR-like"/>
    <property type="match status" value="2"/>
</dbReference>
<evidence type="ECO:0000259" key="3">
    <source>
        <dbReference type="Pfam" id="PF25000"/>
    </source>
</evidence>
<dbReference type="InterPro" id="IPR053137">
    <property type="entry name" value="NLR-like"/>
</dbReference>
<evidence type="ECO:0000313" key="5">
    <source>
        <dbReference type="Proteomes" id="UP000063699"/>
    </source>
</evidence>
<dbReference type="PANTHER" id="PTHR46082">
    <property type="entry name" value="ATP/GTP-BINDING PROTEIN-RELATED"/>
    <property type="match status" value="1"/>
</dbReference>
<dbReference type="STRING" id="860235.AOZ06_43075"/>
<dbReference type="KEGG" id="kphy:AOZ06_43075"/>
<dbReference type="PANTHER" id="PTHR46082:SF6">
    <property type="entry name" value="AAA+ ATPASE DOMAIN-CONTAINING PROTEIN-RELATED"/>
    <property type="match status" value="1"/>
</dbReference>
<dbReference type="InterPro" id="IPR027417">
    <property type="entry name" value="P-loop_NTPase"/>
</dbReference>
<feature type="domain" description="NB-ARC" evidence="2">
    <location>
        <begin position="630"/>
        <end position="787"/>
    </location>
</feature>
<dbReference type="RefSeq" id="WP_054294635.1">
    <property type="nucleotide sequence ID" value="NZ_CP012752.1"/>
</dbReference>
<evidence type="ECO:0000256" key="1">
    <source>
        <dbReference type="SAM" id="MobiDB-lite"/>
    </source>
</evidence>
<sequence length="1442" mass="159795">MSALPSDEPPDRETGLMWQVAAGPRPTDLTWSELRDIWWLARCIHRETPQPPPRDAPPGDDVPAIPESEQPARSEPPPDPAQQPDITPPKRKQPEATEQWAPQRREVLDRTLADTSRASAPLRRPVVPALRDPRASEQALRPLTRRGLSPWRTVLDEEATANRAAEQRIWLPEWKPAPWRKFELLLVVDSSPTLAIWETMVDEFTGVLGHTGAFRQIRTYRTDFSRSDDLTLMVAGTGAERTWRDVVDPTGRRVVLVITDAVGAAWRTGAAERLVAELATRMPTAIVNVLSERLWSWGGLSPHRALLSSPAPGAANSLLRVDPAPHDGVAVPVLSLTAEWLSGWATLVAGGSTETTVINASTRSPVEDTYRIGTTEPYLSPRERVLRFKTYASTRGFQLALLLAAAPLNLPIIQLVEQVMLDGSDMSATAEVLLGGIVKQSLDLKSVTDPSAIAYEFHEGVREELLAMGTRADTVRVARIVSDAFGPAVPVLKNFRKAVDFPATATIPAVTDENIAYLKIESAILAAISGKQYAKRSRSLTFELNRYTNGGSDERVEPPLDPRGDENAGSSLRGARISSGRIESMTASVEGEMSVSETPKTEPRKGPGIRPQIWGNVPLRNPDFVGRVELLDKLQERLLEPDNRATAVLPEALHGMGGVGKSQTVVEYIYRHSSEYDIIWWIPSEQLSQINASFVELAKKLGLPAGSAETARPEVLEALRRGSPYQRWLLVFDNAEHPDVVSPFVPASSGHVIVTSRNPDWAGVARTVEVDLFTRKESVDLLRMRGGEITDEDADRLAEALGDLPLAVEQAAAWRGQTGMPVDEYLTLLDRHLTDLLGDERAAEYGALGYQRSVAAAWNVPLHRLRTSHPAALQLLQVCAFFGPEPIARSLFTGGRSVPVPPELANALRDPIKLNRAIREISRYSLAKIDHRNNTIQLHRLVQTVLKNQLSDKEQGDMRHAVHVLLVNGDPDDPVSTDAWRRYADLLPHATMSKAVECQSDAWVRRLIINLVRYLISIGDYRVAFSYAREAMDQWKLAFGENHEDTLQMAAQRSVALRTMGEYDEAFRLIEETYKRVRETYGEDSELYLTVADALRSGLRAQGRFVQELEMQENIVEKSKHVLGDDDPATLRYANNLAGSLRLNGQFFRAKEVDYDTGERKKIVLGEEHSSTFLTLNAYAMDMRECGEYIEACRVQEEQLARSRVVIGEDHPSTIGAMRNLAVARRKAGLHKEAREMSEECVRLYRLRHGDTHLDTITAEMGLSADLRVLGDLPQSKNLAEHSYQLFVETHGDRHPYTLVAAINLAVTLRLLKRANEAKEMNQRTLDVLHQVFGDDHPFALVCATNLASDLAAMSDTAAAHALDVDTHQRSVRVLGEKHPSTLAVALNLSIDLETLGNKAEAAELHSNTVTHFRNTLGPDHPATLGAEQSIRANCDTDTMQL</sequence>
<dbReference type="GO" id="GO:0043531">
    <property type="term" value="F:ADP binding"/>
    <property type="evidence" value="ECO:0007669"/>
    <property type="project" value="InterPro"/>
</dbReference>
<dbReference type="InterPro" id="IPR002182">
    <property type="entry name" value="NB-ARC"/>
</dbReference>
<dbReference type="Pfam" id="PF00931">
    <property type="entry name" value="NB-ARC"/>
    <property type="match status" value="1"/>
</dbReference>
<protein>
    <submittedName>
        <fullName evidence="4">Uncharacterized protein</fullName>
    </submittedName>
</protein>
<dbReference type="Pfam" id="PF13424">
    <property type="entry name" value="TPR_12"/>
    <property type="match status" value="3"/>
</dbReference>
<gene>
    <name evidence="4" type="ORF">AOZ06_43075</name>
</gene>
<dbReference type="InterPro" id="IPR047738">
    <property type="entry name" value="SAV_2336-like_N"/>
</dbReference>
<dbReference type="Pfam" id="PF13374">
    <property type="entry name" value="TPR_10"/>
    <property type="match status" value="2"/>
</dbReference>
<dbReference type="Gene3D" id="3.40.50.300">
    <property type="entry name" value="P-loop containing nucleotide triphosphate hydrolases"/>
    <property type="match status" value="1"/>
</dbReference>
<feature type="region of interest" description="Disordered" evidence="1">
    <location>
        <begin position="548"/>
        <end position="613"/>
    </location>
</feature>